<evidence type="ECO:0000256" key="4">
    <source>
        <dbReference type="ARBA" id="ARBA00022670"/>
    </source>
</evidence>
<accession>A0A2H0REX5</accession>
<dbReference type="SUPFAM" id="SSF51306">
    <property type="entry name" value="LexA/Signal peptidase"/>
    <property type="match status" value="1"/>
</dbReference>
<dbReference type="PANTHER" id="PTHR43390:SF1">
    <property type="entry name" value="CHLOROPLAST PROCESSING PEPTIDASE"/>
    <property type="match status" value="1"/>
</dbReference>
<comment type="similarity">
    <text evidence="2 7">Belongs to the peptidase S26 family.</text>
</comment>
<dbReference type="InterPro" id="IPR019758">
    <property type="entry name" value="Pept_S26A_signal_pept_1_CS"/>
</dbReference>
<proteinExistence type="inferred from homology"/>
<comment type="subcellular location">
    <subcellularLocation>
        <location evidence="7">Membrane</location>
        <topology evidence="7">Single-pass type II membrane protein</topology>
    </subcellularLocation>
</comment>
<evidence type="ECO:0000313" key="10">
    <source>
        <dbReference type="Proteomes" id="UP000228767"/>
    </source>
</evidence>
<dbReference type="PROSITE" id="PS00761">
    <property type="entry name" value="SPASE_I_3"/>
    <property type="match status" value="1"/>
</dbReference>
<keyword evidence="7" id="KW-1133">Transmembrane helix</keyword>
<dbReference type="PRINTS" id="PR00727">
    <property type="entry name" value="LEADERPTASE"/>
</dbReference>
<dbReference type="GO" id="GO:0006465">
    <property type="term" value="P:signal peptide processing"/>
    <property type="evidence" value="ECO:0007669"/>
    <property type="project" value="InterPro"/>
</dbReference>
<evidence type="ECO:0000256" key="6">
    <source>
        <dbReference type="PIRSR" id="PIRSR600223-1"/>
    </source>
</evidence>
<dbReference type="GO" id="GO:0009003">
    <property type="term" value="F:signal peptidase activity"/>
    <property type="evidence" value="ECO:0007669"/>
    <property type="project" value="UniProtKB-EC"/>
</dbReference>
<feature type="active site" evidence="6">
    <location>
        <position position="57"/>
    </location>
</feature>
<keyword evidence="7" id="KW-0472">Membrane</keyword>
<feature type="active site" evidence="6">
    <location>
        <position position="100"/>
    </location>
</feature>
<dbReference type="EMBL" id="PCYI01000007">
    <property type="protein sequence ID" value="PIR45053.1"/>
    <property type="molecule type" value="Genomic_DNA"/>
</dbReference>
<evidence type="ECO:0000256" key="3">
    <source>
        <dbReference type="ARBA" id="ARBA00013208"/>
    </source>
</evidence>
<evidence type="ECO:0000256" key="1">
    <source>
        <dbReference type="ARBA" id="ARBA00000677"/>
    </source>
</evidence>
<dbReference type="AlphaFoldDB" id="A0A2H0REX5"/>
<keyword evidence="4 7" id="KW-0645">Protease</keyword>
<dbReference type="PANTHER" id="PTHR43390">
    <property type="entry name" value="SIGNAL PEPTIDASE I"/>
    <property type="match status" value="1"/>
</dbReference>
<evidence type="ECO:0000256" key="2">
    <source>
        <dbReference type="ARBA" id="ARBA00009370"/>
    </source>
</evidence>
<evidence type="ECO:0000259" key="8">
    <source>
        <dbReference type="Pfam" id="PF10502"/>
    </source>
</evidence>
<comment type="caution">
    <text evidence="9">The sequence shown here is derived from an EMBL/GenBank/DDBJ whole genome shotgun (WGS) entry which is preliminary data.</text>
</comment>
<protein>
    <recommendedName>
        <fullName evidence="3 7">Signal peptidase I</fullName>
        <ecNumber evidence="3 7">3.4.21.89</ecNumber>
    </recommendedName>
</protein>
<feature type="transmembrane region" description="Helical" evidence="7">
    <location>
        <begin position="24"/>
        <end position="47"/>
    </location>
</feature>
<dbReference type="Proteomes" id="UP000228767">
    <property type="component" value="Unassembled WGS sequence"/>
</dbReference>
<reference evidence="9 10" key="1">
    <citation type="submission" date="2017-09" db="EMBL/GenBank/DDBJ databases">
        <title>Depth-based differentiation of microbial function through sediment-hosted aquifers and enrichment of novel symbionts in the deep terrestrial subsurface.</title>
        <authorList>
            <person name="Probst A.J."/>
            <person name="Ladd B."/>
            <person name="Jarett J.K."/>
            <person name="Geller-Mcgrath D.E."/>
            <person name="Sieber C.M."/>
            <person name="Emerson J.B."/>
            <person name="Anantharaman K."/>
            <person name="Thomas B.C."/>
            <person name="Malmstrom R."/>
            <person name="Stieglmeier M."/>
            <person name="Klingl A."/>
            <person name="Woyke T."/>
            <person name="Ryan C.M."/>
            <person name="Banfield J.F."/>
        </authorList>
    </citation>
    <scope>NUCLEOTIDE SEQUENCE [LARGE SCALE GENOMIC DNA]</scope>
    <source>
        <strain evidence="9">CG10_big_fil_rev_8_21_14_0_10_51_16</strain>
    </source>
</reference>
<dbReference type="InterPro" id="IPR019756">
    <property type="entry name" value="Pept_S26A_signal_pept_1_Ser-AS"/>
</dbReference>
<dbReference type="InterPro" id="IPR019533">
    <property type="entry name" value="Peptidase_S26"/>
</dbReference>
<dbReference type="NCBIfam" id="TIGR02227">
    <property type="entry name" value="sigpep_I_bact"/>
    <property type="match status" value="1"/>
</dbReference>
<evidence type="ECO:0000313" key="9">
    <source>
        <dbReference type="EMBL" id="PIR45053.1"/>
    </source>
</evidence>
<dbReference type="GO" id="GO:0016020">
    <property type="term" value="C:membrane"/>
    <property type="evidence" value="ECO:0007669"/>
    <property type="project" value="UniProtKB-SubCell"/>
</dbReference>
<comment type="catalytic activity">
    <reaction evidence="1 7">
        <text>Cleavage of hydrophobic, N-terminal signal or leader sequences from secreted and periplasmic proteins.</text>
        <dbReference type="EC" id="3.4.21.89"/>
    </reaction>
</comment>
<dbReference type="InterPro" id="IPR036286">
    <property type="entry name" value="LexA/Signal_pep-like_sf"/>
</dbReference>
<keyword evidence="7" id="KW-0812">Transmembrane</keyword>
<evidence type="ECO:0000256" key="7">
    <source>
        <dbReference type="RuleBase" id="RU362042"/>
    </source>
</evidence>
<sequence>MDDLDPILDPEVVQERAPGASTGLFFFDIVKFTLLAFAIVAPIRYFVAQPFIVNGSSMDPTFSSGDYLVVDQLSYRFVPPKRGDVVVFRYPLDPSKYFIKRIVGLPLETVEVKGSRVFITSKDSDITEELVEPYLTFMGQSYVTVRLGESEYFVMGDNRAASSDSRAWGPITRGHIVGSAFLRLYPFAQFDLHPGENATYESLTI</sequence>
<dbReference type="EC" id="3.4.21.89" evidence="3 7"/>
<dbReference type="Gene3D" id="2.10.109.10">
    <property type="entry name" value="Umud Fragment, subunit A"/>
    <property type="match status" value="1"/>
</dbReference>
<feature type="domain" description="Peptidase S26" evidence="8">
    <location>
        <begin position="28"/>
        <end position="184"/>
    </location>
</feature>
<dbReference type="PROSITE" id="PS00501">
    <property type="entry name" value="SPASE_I_1"/>
    <property type="match status" value="1"/>
</dbReference>
<dbReference type="InterPro" id="IPR000223">
    <property type="entry name" value="Pept_S26A_signal_pept_1"/>
</dbReference>
<name>A0A2H0REX5_9BACT</name>
<evidence type="ECO:0000256" key="5">
    <source>
        <dbReference type="ARBA" id="ARBA00022801"/>
    </source>
</evidence>
<organism evidence="9 10">
    <name type="scientific">Candidatus Vogelbacteria bacterium CG10_big_fil_rev_8_21_14_0_10_51_16</name>
    <dbReference type="NCBI Taxonomy" id="1975045"/>
    <lineage>
        <taxon>Bacteria</taxon>
        <taxon>Candidatus Vogeliibacteriota</taxon>
    </lineage>
</organism>
<dbReference type="CDD" id="cd06530">
    <property type="entry name" value="S26_SPase_I"/>
    <property type="match status" value="1"/>
</dbReference>
<dbReference type="Pfam" id="PF10502">
    <property type="entry name" value="Peptidase_S26"/>
    <property type="match status" value="1"/>
</dbReference>
<dbReference type="GO" id="GO:0004252">
    <property type="term" value="F:serine-type endopeptidase activity"/>
    <property type="evidence" value="ECO:0007669"/>
    <property type="project" value="InterPro"/>
</dbReference>
<gene>
    <name evidence="9" type="primary">lepB</name>
    <name evidence="9" type="ORF">COV10_01380</name>
</gene>
<keyword evidence="5 7" id="KW-0378">Hydrolase</keyword>